<dbReference type="InterPro" id="IPR026590">
    <property type="entry name" value="Ssirtuin_cat_dom"/>
</dbReference>
<organism evidence="10 11">
    <name type="scientific">Henosepilachna vigintioctopunctata</name>
    <dbReference type="NCBI Taxonomy" id="420089"/>
    <lineage>
        <taxon>Eukaryota</taxon>
        <taxon>Metazoa</taxon>
        <taxon>Ecdysozoa</taxon>
        <taxon>Arthropoda</taxon>
        <taxon>Hexapoda</taxon>
        <taxon>Insecta</taxon>
        <taxon>Pterygota</taxon>
        <taxon>Neoptera</taxon>
        <taxon>Endopterygota</taxon>
        <taxon>Coleoptera</taxon>
        <taxon>Polyphaga</taxon>
        <taxon>Cucujiformia</taxon>
        <taxon>Coccinelloidea</taxon>
        <taxon>Coccinellidae</taxon>
        <taxon>Epilachninae</taxon>
        <taxon>Epilachnini</taxon>
        <taxon>Henosepilachna</taxon>
    </lineage>
</organism>
<dbReference type="InterPro" id="IPR029035">
    <property type="entry name" value="DHS-like_NAD/FAD-binding_dom"/>
</dbReference>
<dbReference type="AlphaFoldDB" id="A0AAW1UHV6"/>
<dbReference type="FunFam" id="3.40.50.1220:FF:000038">
    <property type="entry name" value="NAD-dependent protein deacetylase sirtuin-6 isoform X2"/>
    <property type="match status" value="1"/>
</dbReference>
<dbReference type="EC" id="2.3.1.286" evidence="2"/>
<keyword evidence="11" id="KW-1185">Reference proteome</keyword>
<dbReference type="Proteomes" id="UP001431783">
    <property type="component" value="Unassembled WGS sequence"/>
</dbReference>
<feature type="domain" description="Deacetylase sirtuin-type" evidence="9">
    <location>
        <begin position="91"/>
        <end position="192"/>
    </location>
</feature>
<evidence type="ECO:0000256" key="8">
    <source>
        <dbReference type="PROSITE-ProRule" id="PRU00236"/>
    </source>
</evidence>
<dbReference type="GO" id="GO:0070403">
    <property type="term" value="F:NAD+ binding"/>
    <property type="evidence" value="ECO:0007669"/>
    <property type="project" value="TreeGrafter"/>
</dbReference>
<dbReference type="PROSITE" id="PS50305">
    <property type="entry name" value="SIRTUIN"/>
    <property type="match status" value="1"/>
</dbReference>
<evidence type="ECO:0000313" key="11">
    <source>
        <dbReference type="Proteomes" id="UP001431783"/>
    </source>
</evidence>
<reference evidence="10 11" key="1">
    <citation type="submission" date="2023-03" db="EMBL/GenBank/DDBJ databases">
        <title>Genome insight into feeding habits of ladybird beetles.</title>
        <authorList>
            <person name="Li H.-S."/>
            <person name="Huang Y.-H."/>
            <person name="Pang H."/>
        </authorList>
    </citation>
    <scope>NUCLEOTIDE SEQUENCE [LARGE SCALE GENOMIC DNA]</scope>
    <source>
        <strain evidence="10">SYSU_2023b</strain>
        <tissue evidence="10">Whole body</tissue>
    </source>
</reference>
<keyword evidence="6" id="KW-0520">NAD</keyword>
<name>A0AAW1UHV6_9CUCU</name>
<evidence type="ECO:0000256" key="3">
    <source>
        <dbReference type="ARBA" id="ARBA00022679"/>
    </source>
</evidence>
<proteinExistence type="inferred from homology"/>
<dbReference type="GO" id="GO:0000785">
    <property type="term" value="C:chromatin"/>
    <property type="evidence" value="ECO:0007669"/>
    <property type="project" value="TreeGrafter"/>
</dbReference>
<dbReference type="PANTHER" id="PTHR11085:SF1">
    <property type="entry name" value="NAD-DEPENDENT PROTEIN DEACETYLASE SIRTUIN-7"/>
    <property type="match status" value="1"/>
</dbReference>
<evidence type="ECO:0000256" key="7">
    <source>
        <dbReference type="ARBA" id="ARBA00038170"/>
    </source>
</evidence>
<dbReference type="GO" id="GO:0005634">
    <property type="term" value="C:nucleus"/>
    <property type="evidence" value="ECO:0007669"/>
    <property type="project" value="TreeGrafter"/>
</dbReference>
<dbReference type="SUPFAM" id="SSF52467">
    <property type="entry name" value="DHS-like NAD/FAD-binding domain"/>
    <property type="match status" value="1"/>
</dbReference>
<accession>A0AAW1UHV6</accession>
<dbReference type="EMBL" id="JARQZJ010000072">
    <property type="protein sequence ID" value="KAK9882085.1"/>
    <property type="molecule type" value="Genomic_DNA"/>
</dbReference>
<evidence type="ECO:0000256" key="2">
    <source>
        <dbReference type="ARBA" id="ARBA00012928"/>
    </source>
</evidence>
<comment type="caution">
    <text evidence="8">Lacks conserved residue(s) required for the propagation of feature annotation.</text>
</comment>
<keyword evidence="4" id="KW-0479">Metal-binding</keyword>
<evidence type="ECO:0000256" key="4">
    <source>
        <dbReference type="ARBA" id="ARBA00022723"/>
    </source>
</evidence>
<evidence type="ECO:0000256" key="5">
    <source>
        <dbReference type="ARBA" id="ARBA00022833"/>
    </source>
</evidence>
<comment type="caution">
    <text evidence="10">The sequence shown here is derived from an EMBL/GenBank/DDBJ whole genome shotgun (WGS) entry which is preliminary data.</text>
</comment>
<dbReference type="PANTHER" id="PTHR11085">
    <property type="entry name" value="NAD-DEPENDENT PROTEIN DEACYLASE SIRTUIN-5, MITOCHONDRIAL-RELATED"/>
    <property type="match status" value="1"/>
</dbReference>
<dbReference type="InterPro" id="IPR050134">
    <property type="entry name" value="NAD-dep_sirtuin_deacylases"/>
</dbReference>
<evidence type="ECO:0000313" key="10">
    <source>
        <dbReference type="EMBL" id="KAK9882085.1"/>
    </source>
</evidence>
<keyword evidence="5" id="KW-0862">Zinc</keyword>
<dbReference type="Gene3D" id="3.40.50.1220">
    <property type="entry name" value="TPP-binding domain"/>
    <property type="match status" value="1"/>
</dbReference>
<gene>
    <name evidence="10" type="ORF">WA026_018931</name>
</gene>
<evidence type="ECO:0000256" key="1">
    <source>
        <dbReference type="ARBA" id="ARBA00001947"/>
    </source>
</evidence>
<evidence type="ECO:0000256" key="6">
    <source>
        <dbReference type="ARBA" id="ARBA00023027"/>
    </source>
</evidence>
<evidence type="ECO:0000259" key="9">
    <source>
        <dbReference type="PROSITE" id="PS50305"/>
    </source>
</evidence>
<dbReference type="GO" id="GO:0046872">
    <property type="term" value="F:metal ion binding"/>
    <property type="evidence" value="ECO:0007669"/>
    <property type="project" value="UniProtKB-KW"/>
</dbReference>
<protein>
    <recommendedName>
        <fullName evidence="2">protein acetyllysine N-acetyltransferase</fullName>
        <ecNumber evidence="2">2.3.1.286</ecNumber>
    </recommendedName>
</protein>
<comment type="similarity">
    <text evidence="7">Belongs to the sirtuin family. Class IV subfamily.</text>
</comment>
<keyword evidence="3" id="KW-0808">Transferase</keyword>
<sequence length="192" mass="22136">MDVAFESVGNISDDIKDEPEFTELNFKRYRLPRANKILYKKICAKEQKNASLKKIALILQKCSSDQVKEVRLRWRRRDDAKKRLEEFEDPEDILKVKCERLAQAITQAQHLVVYTGAGISTSAKMPDFRGANGIWTRLQQGKNIGNHDLTLAEPTYTYMALYELYKRNILKYVVSQNCDGLHLRSGLLKAVL</sequence>
<dbReference type="GO" id="GO:0097372">
    <property type="term" value="F:histone H3K18 deacetylase activity, NAD-dependent"/>
    <property type="evidence" value="ECO:0007669"/>
    <property type="project" value="TreeGrafter"/>
</dbReference>
<comment type="cofactor">
    <cofactor evidence="1">
        <name>Zn(2+)</name>
        <dbReference type="ChEBI" id="CHEBI:29105"/>
    </cofactor>
</comment>